<accession>A0A4R3KVG9</accession>
<comment type="caution">
    <text evidence="4">The sequence shown here is derived from an EMBL/GenBank/DDBJ whole genome shotgun (WGS) entry which is preliminary data.</text>
</comment>
<dbReference type="InterPro" id="IPR007394">
    <property type="entry name" value="UPF0122"/>
</dbReference>
<sequence length="127" mass="14838">MVDKLVEIGILFDFYGKLLSDSQYEVVELYYIHDLSLAEIGEELGISRQAVYDTLKRAEHKLYEYEAILGLVNKFKFNKKEISKIAIIIDEIEKESKNIDNDKIIKKAKELKEIIRRLIDDSQEVVN</sequence>
<dbReference type="NCBIfam" id="NF045758">
    <property type="entry name" value="YlxM"/>
    <property type="match status" value="1"/>
</dbReference>
<evidence type="ECO:0000313" key="4">
    <source>
        <dbReference type="EMBL" id="TCS89631.1"/>
    </source>
</evidence>
<dbReference type="AlphaFoldDB" id="A0A4R3KVG9"/>
<dbReference type="OrthoDB" id="6392at2"/>
<evidence type="ECO:0000313" key="5">
    <source>
        <dbReference type="Proteomes" id="UP000294567"/>
    </source>
</evidence>
<keyword evidence="5" id="KW-1185">Reference proteome</keyword>
<evidence type="ECO:0000256" key="1">
    <source>
        <dbReference type="ARBA" id="ARBA00008720"/>
    </source>
</evidence>
<gene>
    <name evidence="4" type="ORF">EDD65_105105</name>
</gene>
<dbReference type="InterPro" id="IPR036388">
    <property type="entry name" value="WH-like_DNA-bd_sf"/>
</dbReference>
<dbReference type="PANTHER" id="PTHR40083:SF1">
    <property type="entry name" value="UPF0122 PROTEIN YLXM"/>
    <property type="match status" value="1"/>
</dbReference>
<name>A0A4R3KVG9_9FIRM</name>
<dbReference type="SUPFAM" id="SSF88659">
    <property type="entry name" value="Sigma3 and sigma4 domains of RNA polymerase sigma factors"/>
    <property type="match status" value="1"/>
</dbReference>
<dbReference type="Pfam" id="PF04297">
    <property type="entry name" value="UPF0122"/>
    <property type="match status" value="1"/>
</dbReference>
<comment type="similarity">
    <text evidence="1 3">Belongs to the UPF0122 family.</text>
</comment>
<proteinExistence type="inferred from homology"/>
<reference evidence="4 5" key="1">
    <citation type="submission" date="2019-03" db="EMBL/GenBank/DDBJ databases">
        <title>Genomic Encyclopedia of Type Strains, Phase IV (KMG-IV): sequencing the most valuable type-strain genomes for metagenomic binning, comparative biology and taxonomic classification.</title>
        <authorList>
            <person name="Goeker M."/>
        </authorList>
    </citation>
    <scope>NUCLEOTIDE SEQUENCE [LARGE SCALE GENOMIC DNA]</scope>
    <source>
        <strain evidence="4 5">DSM 26752</strain>
    </source>
</reference>
<evidence type="ECO:0000256" key="2">
    <source>
        <dbReference type="ARBA" id="ARBA00024764"/>
    </source>
</evidence>
<organism evidence="4 5">
    <name type="scientific">Keratinibaculum paraultunense</name>
    <dbReference type="NCBI Taxonomy" id="1278232"/>
    <lineage>
        <taxon>Bacteria</taxon>
        <taxon>Bacillati</taxon>
        <taxon>Bacillota</taxon>
        <taxon>Tissierellia</taxon>
        <taxon>Tissierellales</taxon>
        <taxon>Tepidimicrobiaceae</taxon>
        <taxon>Keratinibaculum</taxon>
    </lineage>
</organism>
<dbReference type="EMBL" id="SMAE01000005">
    <property type="protein sequence ID" value="TCS89631.1"/>
    <property type="molecule type" value="Genomic_DNA"/>
</dbReference>
<dbReference type="Proteomes" id="UP000294567">
    <property type="component" value="Unassembled WGS sequence"/>
</dbReference>
<dbReference type="InterPro" id="IPR013324">
    <property type="entry name" value="RNA_pol_sigma_r3/r4-like"/>
</dbReference>
<evidence type="ECO:0000256" key="3">
    <source>
        <dbReference type="HAMAP-Rule" id="MF_00245"/>
    </source>
</evidence>
<dbReference type="InterPro" id="IPR054831">
    <property type="entry name" value="UPF0122_fam_protein"/>
</dbReference>
<protein>
    <recommendedName>
        <fullName evidence="3">UPF0122 protein EDD65_105105</fullName>
    </recommendedName>
</protein>
<comment type="function">
    <text evidence="2 3">Might take part in the signal recognition particle (SRP) pathway. This is inferred from the conservation of its genetic proximity to ftsY/ffh. May be a regulatory protein.</text>
</comment>
<dbReference type="HAMAP" id="MF_00245">
    <property type="entry name" value="UPF0122"/>
    <property type="match status" value="1"/>
</dbReference>
<dbReference type="Gene3D" id="1.10.10.10">
    <property type="entry name" value="Winged helix-like DNA-binding domain superfamily/Winged helix DNA-binding domain"/>
    <property type="match status" value="1"/>
</dbReference>
<dbReference type="PANTHER" id="PTHR40083">
    <property type="entry name" value="UPF0122 PROTEIN CBO2450/CLC_2298"/>
    <property type="match status" value="1"/>
</dbReference>
<dbReference type="RefSeq" id="WP_132027181.1">
    <property type="nucleotide sequence ID" value="NZ_CP068564.1"/>
</dbReference>